<feature type="compositionally biased region" description="Polar residues" evidence="1">
    <location>
        <begin position="1"/>
        <end position="11"/>
    </location>
</feature>
<protein>
    <submittedName>
        <fullName evidence="3">Uncharacterized protein</fullName>
    </submittedName>
</protein>
<evidence type="ECO:0000313" key="3">
    <source>
        <dbReference type="EMBL" id="ADJ23329.1"/>
    </source>
</evidence>
<evidence type="ECO:0000256" key="1">
    <source>
        <dbReference type="SAM" id="MobiDB-lite"/>
    </source>
</evidence>
<dbReference type="HOGENOM" id="CLU_2649538_0_0_5"/>
<keyword evidence="2" id="KW-1133">Transmembrane helix</keyword>
<evidence type="ECO:0000313" key="4">
    <source>
        <dbReference type="Proteomes" id="UP000002033"/>
    </source>
</evidence>
<dbReference type="AlphaFoldDB" id="D8JXX0"/>
<dbReference type="OrthoDB" id="7933711at2"/>
<reference evidence="4" key="1">
    <citation type="journal article" date="2011" name="J. Bacteriol.">
        <title>Genome sequences of eight morphologically diverse alphaproteobacteria.</title>
        <authorList>
            <consortium name="US DOE Joint Genome Institute"/>
            <person name="Brown P.J."/>
            <person name="Kysela D.T."/>
            <person name="Buechlein A."/>
            <person name="Hemmerich C."/>
            <person name="Brun Y.V."/>
        </authorList>
    </citation>
    <scope>NUCLEOTIDE SEQUENCE [LARGE SCALE GENOMIC DNA]</scope>
    <source>
        <strain evidence="4">ATCC 51888 / DSM 1869 / NCIB 11706 / TK 0415</strain>
    </source>
</reference>
<dbReference type="KEGG" id="hdn:Hden_1517"/>
<organism evidence="3 4">
    <name type="scientific">Hyphomicrobium denitrificans (strain ATCC 51888 / DSM 1869 / NCIMB 11706 / TK 0415)</name>
    <dbReference type="NCBI Taxonomy" id="582899"/>
    <lineage>
        <taxon>Bacteria</taxon>
        <taxon>Pseudomonadati</taxon>
        <taxon>Pseudomonadota</taxon>
        <taxon>Alphaproteobacteria</taxon>
        <taxon>Hyphomicrobiales</taxon>
        <taxon>Hyphomicrobiaceae</taxon>
        <taxon>Hyphomicrobium</taxon>
    </lineage>
</organism>
<gene>
    <name evidence="3" type="ordered locus">Hden_1517</name>
</gene>
<feature type="region of interest" description="Disordered" evidence="1">
    <location>
        <begin position="1"/>
        <end position="20"/>
    </location>
</feature>
<feature type="transmembrane region" description="Helical" evidence="2">
    <location>
        <begin position="33"/>
        <end position="53"/>
    </location>
</feature>
<accession>D8JXX0</accession>
<keyword evidence="2" id="KW-0472">Membrane</keyword>
<evidence type="ECO:0000256" key="2">
    <source>
        <dbReference type="SAM" id="Phobius"/>
    </source>
</evidence>
<proteinExistence type="predicted"/>
<dbReference type="Proteomes" id="UP000002033">
    <property type="component" value="Chromosome"/>
</dbReference>
<sequence>MTTYGASSAQSAAWDGKTKSGAPTVGWFLRRSALWAAIVVAGIISACALYAIVANAEATTSGNSPAATTQTSPLGV</sequence>
<keyword evidence="2" id="KW-0812">Transmembrane</keyword>
<dbReference type="EMBL" id="CP002083">
    <property type="protein sequence ID" value="ADJ23329.1"/>
    <property type="molecule type" value="Genomic_DNA"/>
</dbReference>
<keyword evidence="4" id="KW-1185">Reference proteome</keyword>
<name>D8JXX0_HYPDA</name>